<dbReference type="Pfam" id="PF03793">
    <property type="entry name" value="PASTA"/>
    <property type="match status" value="1"/>
</dbReference>
<dbReference type="RefSeq" id="WP_062979579.1">
    <property type="nucleotide sequence ID" value="NZ_JAAXOT010000012.1"/>
</dbReference>
<keyword evidence="3" id="KW-1185">Reference proteome</keyword>
<dbReference type="Proteomes" id="UP000570678">
    <property type="component" value="Unassembled WGS sequence"/>
</dbReference>
<proteinExistence type="predicted"/>
<dbReference type="CDD" id="cd06577">
    <property type="entry name" value="PASTA_pknB"/>
    <property type="match status" value="1"/>
</dbReference>
<evidence type="ECO:0000313" key="2">
    <source>
        <dbReference type="EMBL" id="NKY58807.1"/>
    </source>
</evidence>
<dbReference type="PROSITE" id="PS51178">
    <property type="entry name" value="PASTA"/>
    <property type="match status" value="1"/>
</dbReference>
<sequence length="70" mass="7235">MPDLVGVNGAVAGDRLEDLGFTNVHYASATPGKDVVLLRANWTVVSIEPGPGTVVPSDSVVVLTMTKDNA</sequence>
<protein>
    <submittedName>
        <fullName evidence="2">PASTA domain-containing protein</fullName>
    </submittedName>
</protein>
<dbReference type="Gene3D" id="3.30.10.20">
    <property type="match status" value="1"/>
</dbReference>
<comment type="caution">
    <text evidence="2">The sequence shown here is derived from an EMBL/GenBank/DDBJ whole genome shotgun (WGS) entry which is preliminary data.</text>
</comment>
<evidence type="ECO:0000259" key="1">
    <source>
        <dbReference type="PROSITE" id="PS51178"/>
    </source>
</evidence>
<organism evidence="2 3">
    <name type="scientific">Nocardia flavorosea</name>
    <dbReference type="NCBI Taxonomy" id="53429"/>
    <lineage>
        <taxon>Bacteria</taxon>
        <taxon>Bacillati</taxon>
        <taxon>Actinomycetota</taxon>
        <taxon>Actinomycetes</taxon>
        <taxon>Mycobacteriales</taxon>
        <taxon>Nocardiaceae</taxon>
        <taxon>Nocardia</taxon>
    </lineage>
</organism>
<evidence type="ECO:0000313" key="3">
    <source>
        <dbReference type="Proteomes" id="UP000570678"/>
    </source>
</evidence>
<feature type="domain" description="PASTA" evidence="1">
    <location>
        <begin position="1"/>
        <end position="67"/>
    </location>
</feature>
<dbReference type="AlphaFoldDB" id="A0A846YI99"/>
<accession>A0A846YI99</accession>
<reference evidence="2 3" key="1">
    <citation type="submission" date="2020-04" db="EMBL/GenBank/DDBJ databases">
        <title>MicrobeNet Type strains.</title>
        <authorList>
            <person name="Nicholson A.C."/>
        </authorList>
    </citation>
    <scope>NUCLEOTIDE SEQUENCE [LARGE SCALE GENOMIC DNA]</scope>
    <source>
        <strain evidence="2 3">JCM 3332</strain>
    </source>
</reference>
<dbReference type="InterPro" id="IPR005543">
    <property type="entry name" value="PASTA_dom"/>
</dbReference>
<name>A0A846YI99_9NOCA</name>
<dbReference type="EMBL" id="JAAXOT010000012">
    <property type="protein sequence ID" value="NKY58807.1"/>
    <property type="molecule type" value="Genomic_DNA"/>
</dbReference>
<gene>
    <name evidence="2" type="ORF">HGA15_22210</name>
</gene>